<dbReference type="Pfam" id="PF01363">
    <property type="entry name" value="FYVE"/>
    <property type="match status" value="1"/>
</dbReference>
<feature type="region of interest" description="Disordered" evidence="6">
    <location>
        <begin position="1023"/>
        <end position="1061"/>
    </location>
</feature>
<dbReference type="Gene3D" id="3.30.40.10">
    <property type="entry name" value="Zinc/RING finger domain, C3HC4 (zinc finger)"/>
    <property type="match status" value="1"/>
</dbReference>
<gene>
    <name evidence="8" type="ORF">Cni_G21783</name>
</gene>
<dbReference type="InterPro" id="IPR011011">
    <property type="entry name" value="Znf_FYVE_PHD"/>
</dbReference>
<evidence type="ECO:0000256" key="5">
    <source>
        <dbReference type="SAM" id="Coils"/>
    </source>
</evidence>
<name>A0AAQ3KQN1_9LILI</name>
<evidence type="ECO:0000313" key="9">
    <source>
        <dbReference type="Proteomes" id="UP001327560"/>
    </source>
</evidence>
<dbReference type="InterPro" id="IPR017455">
    <property type="entry name" value="Znf_FYVE-rel"/>
</dbReference>
<dbReference type="PROSITE" id="PS50178">
    <property type="entry name" value="ZF_FYVE"/>
    <property type="match status" value="1"/>
</dbReference>
<evidence type="ECO:0000256" key="1">
    <source>
        <dbReference type="ARBA" id="ARBA00022723"/>
    </source>
</evidence>
<feature type="region of interest" description="Disordered" evidence="6">
    <location>
        <begin position="1129"/>
        <end position="1161"/>
    </location>
</feature>
<dbReference type="SUPFAM" id="SSF57903">
    <property type="entry name" value="FYVE/PHD zinc finger"/>
    <property type="match status" value="1"/>
</dbReference>
<feature type="compositionally biased region" description="Polar residues" evidence="6">
    <location>
        <begin position="1023"/>
        <end position="1037"/>
    </location>
</feature>
<dbReference type="InterPro" id="IPR011990">
    <property type="entry name" value="TPR-like_helical_dom_sf"/>
</dbReference>
<dbReference type="SMART" id="SM00064">
    <property type="entry name" value="FYVE"/>
    <property type="match status" value="1"/>
</dbReference>
<dbReference type="CDD" id="cd00065">
    <property type="entry name" value="FYVE_like_SF"/>
    <property type="match status" value="1"/>
</dbReference>
<protein>
    <submittedName>
        <fullName evidence="8">Leucine-rich repeat-containing protein</fullName>
    </submittedName>
</protein>
<evidence type="ECO:0000313" key="8">
    <source>
        <dbReference type="EMBL" id="WOL13014.1"/>
    </source>
</evidence>
<dbReference type="InterPro" id="IPR000306">
    <property type="entry name" value="Znf_FYVE"/>
</dbReference>
<sequence>MLEKIGLPTKPSMRGGNWVLDASHCQGCSSQFTFINRKHHCRRCGGLFCNNCTQQRMVLRGQGDAPVRICEPCKKLEEAARFELRYGHRKRTAKANLKQPIKSEDEVLDQILGTGGKHLSEHEPDSDVILDLQRVSSSASCSNVTEERAASGTEWNAIKSMSVDMDNHGTVDTLQGDPGKLRQQAVEEKRKYKILKAEGKSEEALQAFKRGKELERQAAALEIAIRKSRRMAAKSSNLNTDVSDKIDGDEEFSGKEKVTSGRGKEVKNDLAAELRDLGWSDADLRDSDKKKTKLSLEGELSNLLAEVTQKSSHGVKKGSIDKSEVVALKKKALLLKREGKLAEAKEELKRAKILEKQREEQELLGEAEDSDDELYALINSMNEDKQDELILDDASGPDLKFDSFLIPDDSFTDGKFEVTDDDMHDPELGATLRSFGWSEEDEEQLADQGKQSVDVEALRKQVLGLKREALSQKRAGNVSEAMAILKKAKLLEKDLEGMESSSENFSSEFTQKSSSSTVHVSTLQPIEKENAAETMNSHFTSPPKSKLVIQRELLALKKKALTLRREGRIDEAEEELKKGKVLEQQLEEMESAPRKHEEELIKGKILERQQDEMGTNRSKTVHKLGRTNLDSTHLHESGETRSLDFGEDAFETEVTEQDMHDPALLSVLKNLGWNEDVNVESLNMKTTTSKQTKDLSAFDSAISVAPRKAKRSKTDIQKELLAIKRKALALRRQGKTEEAEEELEKANALENQIAEMEALSNANFMEVDSLGSGNLVLPNSSAKNQASGNAQSSAGSLASSFAVNRIPNDEVVALQNVAGVGLAVKDDKMKAPGASSTLPISLLIDSQMSEKSGLLDEGILVGSSFSRQPNQTQKMAELLPSNDAKALHSSINNSVKREVKREETDVNISSISGSSIKPNIHNIKDNESTKASHTKSGYQNFQSKETDASKIDSSLSLEQKLAHGVDALKDEILARKKKAVVLKREGKLAEAREELRQAKLLEKNLDHSPQDIVVKEVASTSTFDNNTSVKQDNKTSPPQKPISGRDRFKMQQESLSHKRNALKLRRAGKIDEAEAELELAKSLEKQLEEFDQGSSTNMSGGKSEGMDDVAVEDLLDPQLISALKAIGMDNTAVTSQPQKKTEPEPNFDRRGNHQVEKADLEEQIRTEKLRALNFKREGKQADALEALRSAKRLEKKLASLS</sequence>
<keyword evidence="3" id="KW-0862">Zinc</keyword>
<accession>A0AAQ3KQN1</accession>
<organism evidence="8 9">
    <name type="scientific">Canna indica</name>
    <name type="common">Indian-shot</name>
    <dbReference type="NCBI Taxonomy" id="4628"/>
    <lineage>
        <taxon>Eukaryota</taxon>
        <taxon>Viridiplantae</taxon>
        <taxon>Streptophyta</taxon>
        <taxon>Embryophyta</taxon>
        <taxon>Tracheophyta</taxon>
        <taxon>Spermatophyta</taxon>
        <taxon>Magnoliopsida</taxon>
        <taxon>Liliopsida</taxon>
        <taxon>Zingiberales</taxon>
        <taxon>Cannaceae</taxon>
        <taxon>Canna</taxon>
    </lineage>
</organism>
<feature type="region of interest" description="Disordered" evidence="6">
    <location>
        <begin position="497"/>
        <end position="521"/>
    </location>
</feature>
<evidence type="ECO:0000256" key="4">
    <source>
        <dbReference type="PROSITE-ProRule" id="PRU00091"/>
    </source>
</evidence>
<keyword evidence="2 4" id="KW-0863">Zinc-finger</keyword>
<evidence type="ECO:0000259" key="7">
    <source>
        <dbReference type="PROSITE" id="PS50178"/>
    </source>
</evidence>
<feature type="domain" description="FYVE-type" evidence="7">
    <location>
        <begin position="19"/>
        <end position="78"/>
    </location>
</feature>
<keyword evidence="5" id="KW-0175">Coiled coil</keyword>
<dbReference type="EMBL" id="CP136896">
    <property type="protein sequence ID" value="WOL13014.1"/>
    <property type="molecule type" value="Genomic_DNA"/>
</dbReference>
<dbReference type="Proteomes" id="UP001327560">
    <property type="component" value="Chromosome 7"/>
</dbReference>
<keyword evidence="9" id="KW-1185">Reference proteome</keyword>
<evidence type="ECO:0000256" key="6">
    <source>
        <dbReference type="SAM" id="MobiDB-lite"/>
    </source>
</evidence>
<feature type="coiled-coil region" evidence="5">
    <location>
        <begin position="334"/>
        <end position="364"/>
    </location>
</feature>
<feature type="coiled-coil region" evidence="5">
    <location>
        <begin position="732"/>
        <end position="759"/>
    </location>
</feature>
<dbReference type="AlphaFoldDB" id="A0AAQ3KQN1"/>
<feature type="compositionally biased region" description="Low complexity" evidence="6">
    <location>
        <begin position="499"/>
        <end position="517"/>
    </location>
</feature>
<reference evidence="8 9" key="1">
    <citation type="submission" date="2023-10" db="EMBL/GenBank/DDBJ databases">
        <title>Chromosome-scale genome assembly provides insights into flower coloration mechanisms of Canna indica.</title>
        <authorList>
            <person name="Li C."/>
        </authorList>
    </citation>
    <scope>NUCLEOTIDE SEQUENCE [LARGE SCALE GENOMIC DNA]</scope>
    <source>
        <tissue evidence="8">Flower</tissue>
    </source>
</reference>
<dbReference type="SMART" id="SM00028">
    <property type="entry name" value="TPR"/>
    <property type="match status" value="8"/>
</dbReference>
<dbReference type="SUPFAM" id="SSF48452">
    <property type="entry name" value="TPR-like"/>
    <property type="match status" value="1"/>
</dbReference>
<feature type="compositionally biased region" description="Basic and acidic residues" evidence="6">
    <location>
        <begin position="1139"/>
        <end position="1161"/>
    </location>
</feature>
<dbReference type="PANTHER" id="PTHR47553:SF1">
    <property type="entry name" value="RING_FYVE_PHD ZINC FINGER SUPERFAMILY PROTEIN"/>
    <property type="match status" value="1"/>
</dbReference>
<dbReference type="InterPro" id="IPR019734">
    <property type="entry name" value="TPR_rpt"/>
</dbReference>
<evidence type="ECO:0000256" key="2">
    <source>
        <dbReference type="ARBA" id="ARBA00022771"/>
    </source>
</evidence>
<dbReference type="PANTHER" id="PTHR47553">
    <property type="entry name" value="MYOSIN-11"/>
    <property type="match status" value="1"/>
</dbReference>
<proteinExistence type="predicted"/>
<keyword evidence="1" id="KW-0479">Metal-binding</keyword>
<dbReference type="InterPro" id="IPR013083">
    <property type="entry name" value="Znf_RING/FYVE/PHD"/>
</dbReference>
<dbReference type="GO" id="GO:0008270">
    <property type="term" value="F:zinc ion binding"/>
    <property type="evidence" value="ECO:0007669"/>
    <property type="project" value="UniProtKB-KW"/>
</dbReference>
<evidence type="ECO:0000256" key="3">
    <source>
        <dbReference type="ARBA" id="ARBA00022833"/>
    </source>
</evidence>